<dbReference type="Gene3D" id="3.30.1050.10">
    <property type="entry name" value="SCP2 sterol-binding domain"/>
    <property type="match status" value="1"/>
</dbReference>
<dbReference type="Pfam" id="PF13530">
    <property type="entry name" value="SCP2_2"/>
    <property type="match status" value="1"/>
</dbReference>
<dbReference type="InterPro" id="IPR016181">
    <property type="entry name" value="Acyl_CoA_acyltransferase"/>
</dbReference>
<gene>
    <name evidence="2" type="ORF">SAMN05660299_01852</name>
</gene>
<keyword evidence="3" id="KW-1185">Reference proteome</keyword>
<evidence type="ECO:0000313" key="2">
    <source>
        <dbReference type="EMBL" id="SDM97051.1"/>
    </source>
</evidence>
<dbReference type="CDD" id="cd04301">
    <property type="entry name" value="NAT_SF"/>
    <property type="match status" value="1"/>
</dbReference>
<dbReference type="SUPFAM" id="SSF55729">
    <property type="entry name" value="Acyl-CoA N-acyltransferases (Nat)"/>
    <property type="match status" value="1"/>
</dbReference>
<proteinExistence type="predicted"/>
<name>A0A1G9XKM7_9FIRM</name>
<organism evidence="2 3">
    <name type="scientific">Megasphaera paucivorans</name>
    <dbReference type="NCBI Taxonomy" id="349095"/>
    <lineage>
        <taxon>Bacteria</taxon>
        <taxon>Bacillati</taxon>
        <taxon>Bacillota</taxon>
        <taxon>Negativicutes</taxon>
        <taxon>Veillonellales</taxon>
        <taxon>Veillonellaceae</taxon>
        <taxon>Megasphaera</taxon>
    </lineage>
</organism>
<dbReference type="AlphaFoldDB" id="A0A1G9XKM7"/>
<dbReference type="Gene3D" id="3.40.630.30">
    <property type="match status" value="2"/>
</dbReference>
<keyword evidence="2" id="KW-0808">Transferase</keyword>
<dbReference type="STRING" id="349095.SAMN05660299_01852"/>
<evidence type="ECO:0000259" key="1">
    <source>
        <dbReference type="PROSITE" id="PS51186"/>
    </source>
</evidence>
<dbReference type="Pfam" id="PF17668">
    <property type="entry name" value="Acetyltransf_17"/>
    <property type="match status" value="1"/>
</dbReference>
<dbReference type="InterPro" id="IPR025559">
    <property type="entry name" value="Eis_dom"/>
</dbReference>
<dbReference type="GO" id="GO:0030649">
    <property type="term" value="P:aminoglycoside antibiotic catabolic process"/>
    <property type="evidence" value="ECO:0007669"/>
    <property type="project" value="TreeGrafter"/>
</dbReference>
<dbReference type="PROSITE" id="PS51186">
    <property type="entry name" value="GNAT"/>
    <property type="match status" value="1"/>
</dbReference>
<dbReference type="PANTHER" id="PTHR37817">
    <property type="entry name" value="N-ACETYLTRANSFERASE EIS"/>
    <property type="match status" value="1"/>
</dbReference>
<protein>
    <submittedName>
        <fullName evidence="2">Predicted acetyltransferase</fullName>
    </submittedName>
</protein>
<sequence>MEFRLASLEDREIVENLWAYCFEPKNDPFFQWYFSRCYKPNNVLMGFIKEQMACLTHLNPYTIRLRGQNIATSYIVGLATHPAARRGGVGGKLLSAALEEMRRRGHYVNILMPSKAGFYQPYGYELYCHQWRETMSLDMLRPLSDRTVHYGMITTPDQWELLAAVYDVYTSKLSGYAVRDELSWRCHIEGQLAEGNIAVVFEGARPIGYLFYQLGDPTIHCGEFVYTSYKGKKGLLGYMYNHRSQGKEVQWNEGIQDQSYRLYPDGRTGHETMPFMAGRIVDVCGILSSISYPVDVQTEVQFSIEDTLASWNNGMFSLRVVNGKGKVVPIANAEVSMKMGIGALALLVFGAMSAAELVYYDKLSGSDASIRQLDKIFPACSCYINEWY</sequence>
<dbReference type="InterPro" id="IPR041380">
    <property type="entry name" value="Acetyltransf_17"/>
</dbReference>
<evidence type="ECO:0000313" key="3">
    <source>
        <dbReference type="Proteomes" id="UP000199309"/>
    </source>
</evidence>
<feature type="domain" description="N-acetyltransferase" evidence="1">
    <location>
        <begin position="1"/>
        <end position="144"/>
    </location>
</feature>
<dbReference type="InterPro" id="IPR051554">
    <property type="entry name" value="Acetyltransferase_Eis"/>
</dbReference>
<dbReference type="RefSeq" id="WP_091650968.1">
    <property type="nucleotide sequence ID" value="NZ_FNHQ01000018.1"/>
</dbReference>
<dbReference type="InterPro" id="IPR000182">
    <property type="entry name" value="GNAT_dom"/>
</dbReference>
<dbReference type="Proteomes" id="UP000199309">
    <property type="component" value="Unassembled WGS sequence"/>
</dbReference>
<dbReference type="SUPFAM" id="SSF55718">
    <property type="entry name" value="SCP-like"/>
    <property type="match status" value="1"/>
</dbReference>
<dbReference type="Pfam" id="PF13527">
    <property type="entry name" value="Acetyltransf_9"/>
    <property type="match status" value="1"/>
</dbReference>
<dbReference type="InterPro" id="IPR036527">
    <property type="entry name" value="SCP2_sterol-bd_dom_sf"/>
</dbReference>
<accession>A0A1G9XKM7</accession>
<dbReference type="GO" id="GO:0034069">
    <property type="term" value="F:aminoglycoside N-acetyltransferase activity"/>
    <property type="evidence" value="ECO:0007669"/>
    <property type="project" value="TreeGrafter"/>
</dbReference>
<dbReference type="PANTHER" id="PTHR37817:SF1">
    <property type="entry name" value="N-ACETYLTRANSFERASE EIS"/>
    <property type="match status" value="1"/>
</dbReference>
<reference evidence="2 3" key="1">
    <citation type="submission" date="2016-10" db="EMBL/GenBank/DDBJ databases">
        <authorList>
            <person name="de Groot N.N."/>
        </authorList>
    </citation>
    <scope>NUCLEOTIDE SEQUENCE [LARGE SCALE GENOMIC DNA]</scope>
    <source>
        <strain evidence="2 3">DSM 16981</strain>
    </source>
</reference>
<dbReference type="OrthoDB" id="9768284at2"/>
<dbReference type="EMBL" id="FNHQ01000018">
    <property type="protein sequence ID" value="SDM97051.1"/>
    <property type="molecule type" value="Genomic_DNA"/>
</dbReference>